<sequence>MNELSFNLNALKLEQIAVPANKAQIIELENYFDHPLPFNLKEIFKNYNGANLKSHQLNHFYIVGKDKKNSLNIWCAINKYGEQLGPETLPFAEHDAHSIYFLKWEQEQAKVCLWNDTSKQITHMGNSFDAFLADLIIE</sequence>
<evidence type="ECO:0000313" key="3">
    <source>
        <dbReference type="Proteomes" id="UP001615550"/>
    </source>
</evidence>
<dbReference type="InterPro" id="IPR018958">
    <property type="entry name" value="Knr4/Smi1-like_dom"/>
</dbReference>
<feature type="domain" description="Knr4/Smi1-like" evidence="1">
    <location>
        <begin position="19"/>
        <end position="134"/>
    </location>
</feature>
<keyword evidence="3" id="KW-1185">Reference proteome</keyword>
<dbReference type="Proteomes" id="UP001615550">
    <property type="component" value="Unassembled WGS sequence"/>
</dbReference>
<organism evidence="2 3">
    <name type="scientific">Legionella lytica</name>
    <dbReference type="NCBI Taxonomy" id="96232"/>
    <lineage>
        <taxon>Bacteria</taxon>
        <taxon>Pseudomonadati</taxon>
        <taxon>Pseudomonadota</taxon>
        <taxon>Gammaproteobacteria</taxon>
        <taxon>Legionellales</taxon>
        <taxon>Legionellaceae</taxon>
        <taxon>Legionella</taxon>
    </lineage>
</organism>
<protein>
    <submittedName>
        <fullName evidence="2">SMI1/KNR4 family protein</fullName>
    </submittedName>
</protein>
<dbReference type="SUPFAM" id="SSF160631">
    <property type="entry name" value="SMI1/KNR4-like"/>
    <property type="match status" value="1"/>
</dbReference>
<dbReference type="Pfam" id="PF14568">
    <property type="entry name" value="SUKH_6"/>
    <property type="match status" value="1"/>
</dbReference>
<dbReference type="EMBL" id="JBGORX010000001">
    <property type="protein sequence ID" value="MFJ1268212.1"/>
    <property type="molecule type" value="Genomic_DNA"/>
</dbReference>
<gene>
    <name evidence="2" type="ORF">ACD661_06560</name>
</gene>
<dbReference type="SMART" id="SM00860">
    <property type="entry name" value="SMI1_KNR4"/>
    <property type="match status" value="1"/>
</dbReference>
<evidence type="ECO:0000259" key="1">
    <source>
        <dbReference type="SMART" id="SM00860"/>
    </source>
</evidence>
<accession>A0ABW8D684</accession>
<name>A0ABW8D684_9GAMM</name>
<dbReference type="RefSeq" id="WP_400187027.1">
    <property type="nucleotide sequence ID" value="NZ_JBGORX010000001.1"/>
</dbReference>
<comment type="caution">
    <text evidence="2">The sequence shown here is derived from an EMBL/GenBank/DDBJ whole genome shotgun (WGS) entry which is preliminary data.</text>
</comment>
<dbReference type="InterPro" id="IPR037883">
    <property type="entry name" value="Knr4/Smi1-like_sf"/>
</dbReference>
<proteinExistence type="predicted"/>
<evidence type="ECO:0000313" key="2">
    <source>
        <dbReference type="EMBL" id="MFJ1268212.1"/>
    </source>
</evidence>
<dbReference type="Gene3D" id="3.40.1580.10">
    <property type="entry name" value="SMI1/KNR4-like"/>
    <property type="match status" value="1"/>
</dbReference>
<reference evidence="2 3" key="1">
    <citation type="submission" date="2024-08" db="EMBL/GenBank/DDBJ databases">
        <title>Draft Genome Sequence of Legionella lytica strain DSB2004, Isolated From a Fire Sprinkler System.</title>
        <authorList>
            <person name="Everhart A.D."/>
            <person name="Kidane D.T."/>
            <person name="Farone A.L."/>
            <person name="Farone M.B."/>
        </authorList>
    </citation>
    <scope>NUCLEOTIDE SEQUENCE [LARGE SCALE GENOMIC DNA]</scope>
    <source>
        <strain evidence="2 3">DSB2004</strain>
    </source>
</reference>